<dbReference type="InterPro" id="IPR010730">
    <property type="entry name" value="HET"/>
</dbReference>
<gene>
    <name evidence="8" type="primary">HET-E1-1</name>
    <name evidence="8" type="ORF">CGCSCA2_v010039</name>
</gene>
<dbReference type="PANTHER" id="PTHR10622:SF10">
    <property type="entry name" value="HET DOMAIN-CONTAINING PROTEIN"/>
    <property type="match status" value="1"/>
</dbReference>
<dbReference type="InterPro" id="IPR022751">
    <property type="entry name" value="Alpha_mannosyltransferase"/>
</dbReference>
<feature type="coiled-coil region" evidence="4">
    <location>
        <begin position="588"/>
        <end position="615"/>
    </location>
</feature>
<keyword evidence="2" id="KW-0808">Transferase</keyword>
<evidence type="ECO:0000256" key="3">
    <source>
        <dbReference type="PROSITE-ProRule" id="PRU00023"/>
    </source>
</evidence>
<protein>
    <submittedName>
        <fullName evidence="8">Vegetative incompatibility protein HET-E-1</fullName>
    </submittedName>
</protein>
<feature type="repeat" description="ANK" evidence="3">
    <location>
        <begin position="869"/>
        <end position="901"/>
    </location>
</feature>
<feature type="repeat" description="ANK" evidence="3">
    <location>
        <begin position="836"/>
        <end position="868"/>
    </location>
</feature>
<feature type="repeat" description="ANK" evidence="3">
    <location>
        <begin position="769"/>
        <end position="801"/>
    </location>
</feature>
<dbReference type="InterPro" id="IPR036770">
    <property type="entry name" value="Ankyrin_rpt-contain_sf"/>
</dbReference>
<dbReference type="Pfam" id="PF11051">
    <property type="entry name" value="Mannosyl_trans3"/>
    <property type="match status" value="1"/>
</dbReference>
<dbReference type="InterPro" id="IPR002110">
    <property type="entry name" value="Ankyrin_rpt"/>
</dbReference>
<keyword evidence="3" id="KW-0040">ANK repeat</keyword>
<keyword evidence="9" id="KW-1185">Reference proteome</keyword>
<dbReference type="Proteomes" id="UP000711996">
    <property type="component" value="Unassembled WGS sequence"/>
</dbReference>
<dbReference type="SUPFAM" id="SSF48403">
    <property type="entry name" value="Ankyrin repeat"/>
    <property type="match status" value="1"/>
</dbReference>
<dbReference type="PROSITE" id="PS50088">
    <property type="entry name" value="ANK_REPEAT"/>
    <property type="match status" value="6"/>
</dbReference>
<dbReference type="PRINTS" id="PR01415">
    <property type="entry name" value="ANKYRIN"/>
</dbReference>
<dbReference type="EMBL" id="QPMT01000036">
    <property type="protein sequence ID" value="KAF4853270.1"/>
    <property type="molecule type" value="Genomic_DNA"/>
</dbReference>
<evidence type="ECO:0000256" key="1">
    <source>
        <dbReference type="ARBA" id="ARBA00009105"/>
    </source>
</evidence>
<dbReference type="SMART" id="SM00248">
    <property type="entry name" value="ANK"/>
    <property type="match status" value="11"/>
</dbReference>
<dbReference type="Pfam" id="PF12796">
    <property type="entry name" value="Ank_2"/>
    <property type="match status" value="3"/>
</dbReference>
<feature type="repeat" description="ANK" evidence="3">
    <location>
        <begin position="968"/>
        <end position="1000"/>
    </location>
</feature>
<proteinExistence type="inferred from homology"/>
<evidence type="ECO:0000313" key="8">
    <source>
        <dbReference type="EMBL" id="KAF4853270.1"/>
    </source>
</evidence>
<feature type="repeat" description="ANK" evidence="3">
    <location>
        <begin position="902"/>
        <end position="934"/>
    </location>
</feature>
<feature type="compositionally biased region" description="Polar residues" evidence="5">
    <location>
        <begin position="1109"/>
        <end position="1123"/>
    </location>
</feature>
<name>A0A9P5ELX9_COLSI</name>
<feature type="region of interest" description="Disordered" evidence="5">
    <location>
        <begin position="1227"/>
        <end position="1261"/>
    </location>
</feature>
<organism evidence="8 9">
    <name type="scientific">Colletotrichum siamense</name>
    <name type="common">Anthracnose fungus</name>
    <dbReference type="NCBI Taxonomy" id="690259"/>
    <lineage>
        <taxon>Eukaryota</taxon>
        <taxon>Fungi</taxon>
        <taxon>Dikarya</taxon>
        <taxon>Ascomycota</taxon>
        <taxon>Pezizomycotina</taxon>
        <taxon>Sordariomycetes</taxon>
        <taxon>Hypocreomycetidae</taxon>
        <taxon>Glomerellales</taxon>
        <taxon>Glomerellaceae</taxon>
        <taxon>Colletotrichum</taxon>
        <taxon>Colletotrichum gloeosporioides species complex</taxon>
    </lineage>
</organism>
<accession>A0A9P5ELX9</accession>
<dbReference type="Pfam" id="PF26640">
    <property type="entry name" value="DUF8212"/>
    <property type="match status" value="1"/>
</dbReference>
<feature type="domain" description="Heterokaryon incompatibility" evidence="6">
    <location>
        <begin position="22"/>
        <end position="115"/>
    </location>
</feature>
<feature type="repeat" description="ANK" evidence="3">
    <location>
        <begin position="803"/>
        <end position="835"/>
    </location>
</feature>
<evidence type="ECO:0000256" key="4">
    <source>
        <dbReference type="SAM" id="Coils"/>
    </source>
</evidence>
<reference evidence="8" key="1">
    <citation type="submission" date="2019-06" db="EMBL/GenBank/DDBJ databases">
        <authorList>
            <person name="Gan P."/>
            <person name="Shirasu K."/>
        </authorList>
    </citation>
    <scope>NUCLEOTIDE SEQUENCE [LARGE SCALE GENOMIC DNA]</scope>
    <source>
        <strain evidence="8">CAD2</strain>
    </source>
</reference>
<comment type="similarity">
    <text evidence="1">Belongs to the MNN1/MNT family.</text>
</comment>
<keyword evidence="4" id="KW-0175">Coiled coil</keyword>
<evidence type="ECO:0000259" key="6">
    <source>
        <dbReference type="Pfam" id="PF06985"/>
    </source>
</evidence>
<sequence>MIWLINVHSGKLEKFQNNFLRYAILSHTWGEEKDEIHFGDIQKDHQLSKTGPGRIKFDGCCQQAKADGFDYVWIDTCCIDKSHHTDYSEAITSMFTWYQTAGRCYAYLADVPDESALTFDNDFRRSRWHTRGWTLQELLAPQDLVFYSKDWNKLGEKVSMTSIIEEATGIPAQFLGGFRDASVAQRMSWAAQRVTTRGEDIAYCLFGIFNVSLPIMYGEGASAAFGRLQEAILQRTPDASILAWGLHLQHDDLHPQQPSTNRYGNVLAASPQDFVNCGTVVPWENGHSGQRLDVNGGYYHLQLPLHTTKAGHTFGLLKCYSRPHQKGCIGIPLCQVEPGSATDEFMRPKESKAIQLFHTDSSQEPSNLRIRDLSLAENIRKFDRRYGYSIEVPASSKLAVFDVYPKDRWDTSKRFGITGVDFLCDAKQLSWIRLRHNEEQSPDFVVMLELEISSSQPQLRCHLMVASRSMELDILAREIPALPSLSRFTGRERASNGWCNLTVKQTTKRQGGYIVYEISFVELERRQIDYLDITSEIELVACDRRLQFLFEEDIQLGPKVNRAASSVLEKQADIKYKEIRFSSMKKELERLPLEMAESERLLKSLTNQDERLKEKKNGILQSISSLSERLPMDVGVQRLMKWHNSVAKGLSRTLPAQDADIESIFDERIRLFMRAIAIGHLGAMEYLSGQLDDATKASTSAAALSTAIKSSNIEALIWLLERGFNVNSQDSDGMTPLGRAASGGLISVCLSLLQRREDIGLDINLEGSDGRSPLVLAVINDYVEVAGLLLDAKARISNMDSGADKHALTLAARYGRVEIARLLLDANAALETEDENGETPLTMAASKGHDGVLQLLIDRKANIEATGRNGSSPLAVAAYEGHVRISRLLLDHGANANARDDDGITPLHLAARKNHHHVVRLLLDNDADVDVKDQWGLSPLAAAVYEGFEQTGQLLLGRKAYIESSANNGRTPLIWAAANGHRHMVQLLMDKGADLGAREVGGRTALEHCLYNEDLATTRVLLGKRLPVEQQDIHLDRAMNIAMAKAFSEVVRLLLREGCRKFTNYQKDGFLKYAKDCAEDIGDEKAQAMNEIITMLEDAITPRERGRSWSPNASQQSPSSTDDNGILDDPSWKHKVASSAEFSFRTSTTSGLNLDAINKTAQYFVDYPLGPPYKKIFGELGERTKILRSWIEALEERTPKGQRLVGAERDFLAEQIERVAASLYPFLQSPPRDPHSRSPLADLRRSFGSAEPPVRQPQQQQLPVVPVVEDSVDAVAGAPAAAADAISRRQPDDGIYKPKNAGIVIPTGSGTLRFACHLVASLTRVHRTTLPIQIVYAGDEDLSEEDRDTLVQAAATGDDGHIEFLDITTVFNDTTLRLAEGGWAIKPFAALGSRFEEVILLDADVVFMQAPEQLLQQRSYREKGALLFHDRLLWKGQFPERHDWYHDMIKRPSEELSKSRVWTERYAEEGDSGIVVLNKGRLDVLMGLLHIGWQNTYAVRNSWTYRITYGDKETYWIGLEVTGSKYSFSRHYGGMVGWRFPIRGVQTDMTQVCSFVIAHVDEVDNLLWYNGGLLKNKMGNATEFEIPTHWMIDQQWVKGAKKKDMSCMVGTNVRELLDHEKNILGKSIEAAQDVDVSLELA</sequence>
<dbReference type="InterPro" id="IPR029044">
    <property type="entry name" value="Nucleotide-diphossugar_trans"/>
</dbReference>
<dbReference type="PANTHER" id="PTHR10622">
    <property type="entry name" value="HET DOMAIN-CONTAINING PROTEIN"/>
    <property type="match status" value="1"/>
</dbReference>
<dbReference type="OrthoDB" id="430354at2759"/>
<dbReference type="SUPFAM" id="SSF53448">
    <property type="entry name" value="Nucleotide-diphospho-sugar transferases"/>
    <property type="match status" value="1"/>
</dbReference>
<evidence type="ECO:0000256" key="2">
    <source>
        <dbReference type="ARBA" id="ARBA00022679"/>
    </source>
</evidence>
<feature type="region of interest" description="Disordered" evidence="5">
    <location>
        <begin position="1104"/>
        <end position="1130"/>
    </location>
</feature>
<feature type="domain" description="DUF8212" evidence="7">
    <location>
        <begin position="224"/>
        <end position="292"/>
    </location>
</feature>
<dbReference type="InterPro" id="IPR058525">
    <property type="entry name" value="DUF8212"/>
</dbReference>
<dbReference type="GO" id="GO:0016757">
    <property type="term" value="F:glycosyltransferase activity"/>
    <property type="evidence" value="ECO:0007669"/>
    <property type="project" value="InterPro"/>
</dbReference>
<evidence type="ECO:0000256" key="5">
    <source>
        <dbReference type="SAM" id="MobiDB-lite"/>
    </source>
</evidence>
<feature type="compositionally biased region" description="Low complexity" evidence="5">
    <location>
        <begin position="1252"/>
        <end position="1261"/>
    </location>
</feature>
<dbReference type="Pfam" id="PF06985">
    <property type="entry name" value="HET"/>
    <property type="match status" value="1"/>
</dbReference>
<dbReference type="PROSITE" id="PS50297">
    <property type="entry name" value="ANK_REP_REGION"/>
    <property type="match status" value="5"/>
</dbReference>
<dbReference type="Gene3D" id="1.25.40.20">
    <property type="entry name" value="Ankyrin repeat-containing domain"/>
    <property type="match status" value="3"/>
</dbReference>
<evidence type="ECO:0000313" key="9">
    <source>
        <dbReference type="Proteomes" id="UP000711996"/>
    </source>
</evidence>
<evidence type="ECO:0000259" key="7">
    <source>
        <dbReference type="Pfam" id="PF26640"/>
    </source>
</evidence>
<comment type="caution">
    <text evidence="8">The sequence shown here is derived from an EMBL/GenBank/DDBJ whole genome shotgun (WGS) entry which is preliminary data.</text>
</comment>